<reference evidence="25" key="20">
    <citation type="journal article" date="2021" name="J. Vet. Diagn. Invest.">
        <title>Emergence of fowl aviadenovirus C-4 in a backyard chicken flock in California.</title>
        <authorList>
            <person name="Mete A."/>
            <person name="Armien A.G."/>
            <person name="Rejmanek D."/>
            <person name="Mott M."/>
            <person name="Crossley B.M."/>
        </authorList>
    </citation>
    <scope>NUCLEOTIDE SEQUENCE</scope>
    <source>
        <strain evidence="25">D2004737</strain>
    </source>
</reference>
<dbReference type="Proteomes" id="UP000320291">
    <property type="component" value="Segment"/>
</dbReference>
<evidence type="ECO:0000313" key="22">
    <source>
        <dbReference type="EMBL" id="QGQ62418.1"/>
    </source>
</evidence>
<dbReference type="Proteomes" id="UP000319559">
    <property type="component" value="Segment"/>
</dbReference>
<dbReference type="EMBL" id="KX421404">
    <property type="protein sequence ID" value="AQT46058.1"/>
    <property type="molecule type" value="Genomic_DNA"/>
</dbReference>
<dbReference type="EMBL" id="MK572851">
    <property type="protein sequence ID" value="QGQ62418.1"/>
    <property type="molecule type" value="Genomic_DNA"/>
</dbReference>
<reference evidence="4 26" key="2">
    <citation type="submission" date="2015-12" db="EMBL/GenBank/DDBJ databases">
        <title>Complete genome characterization of fowl adenoviruses isolated from chickens associated with hydropericardium syndrome in China.</title>
        <authorList>
            <person name="Li H."/>
            <person name="Wang J."/>
            <person name="Liu S."/>
        </authorList>
    </citation>
    <scope>NUCLEOTIDE SEQUENCE [LARGE SCALE GENOMIC DNA]</scope>
    <source>
        <strain evidence="4">HN/151025</strain>
    </source>
</reference>
<organism evidence="2 28">
    <name type="scientific">Fowl aviadenovirus C</name>
    <dbReference type="NCBI Taxonomy" id="190063"/>
    <lineage>
        <taxon>Viruses</taxon>
        <taxon>Varidnaviria</taxon>
        <taxon>Bamfordvirae</taxon>
        <taxon>Preplasmiviricota</taxon>
        <taxon>Polisuviricotina</taxon>
        <taxon>Pharingeaviricetes</taxon>
        <taxon>Rowavirales</taxon>
        <taxon>Adenoviridae</taxon>
        <taxon>Aviadenovirus</taxon>
        <taxon>Aviadenovirus hydropericardii</taxon>
    </lineage>
</organism>
<protein>
    <submittedName>
        <fullName evidence="2">ORF1B</fullName>
    </submittedName>
</protein>
<dbReference type="Proteomes" id="UP000320295">
    <property type="component" value="Segment"/>
</dbReference>
<dbReference type="EMBL" id="KX421403">
    <property type="protein sequence ID" value="AQT46101.1"/>
    <property type="molecule type" value="Genomic_DNA"/>
</dbReference>
<evidence type="ECO:0000313" key="23">
    <source>
        <dbReference type="EMBL" id="QLI42839.1"/>
    </source>
</evidence>
<dbReference type="EMBL" id="KU587519">
    <property type="protein sequence ID" value="AMB36743.1"/>
    <property type="molecule type" value="Genomic_DNA"/>
</dbReference>
<reference evidence="2 28" key="1">
    <citation type="journal article" date="2015" name="PLoS ONE">
        <title>Pathogenicity and Complete Genome Characterization of Fowl Adenoviruses Isolated from Chickens Associated with Inclusion Body Hepatitis and Hydropericardium Syndrome in China.</title>
        <authorList>
            <person name="Zhao J."/>
            <person name="Zhong Q."/>
            <person name="Zhao Y."/>
            <person name="Hu Y.X."/>
            <person name="Zhang G.Z."/>
        </authorList>
    </citation>
    <scope>NUCLEOTIDE SEQUENCE [LARGE SCALE GENOMIC DNA]</scope>
    <source>
        <strain evidence="2">JSJ13</strain>
    </source>
</reference>
<dbReference type="Proteomes" id="UP000318352">
    <property type="component" value="Segment"/>
</dbReference>
<reference evidence="15" key="10">
    <citation type="submission" date="2017-02" db="EMBL/GenBank/DDBJ databases">
        <title>Molecular characteristics of fowl adenovirus serotype 4 isolated from pigeon.</title>
        <authorList>
            <person name="Li H."/>
            <person name="Wang J."/>
            <person name="Liu L."/>
            <person name="Liu S."/>
        </authorList>
    </citation>
    <scope>NUCLEOTIDE SEQUENCE [LARGE SCALE GENOMIC DNA]</scope>
    <source>
        <strain evidence="15">HLJ/160826</strain>
    </source>
</reference>
<dbReference type="EMBL" id="KY436520">
    <property type="protein sequence ID" value="AUD07671.1"/>
    <property type="molecule type" value="Genomic_DNA"/>
</dbReference>
<dbReference type="EMBL" id="MF521611">
    <property type="protein sequence ID" value="AWT40658.1"/>
    <property type="molecule type" value="Genomic_DNA"/>
</dbReference>
<reference evidence="5 29" key="5">
    <citation type="submission" date="2016-04" db="EMBL/GenBank/DDBJ databases">
        <title>Genome characterization of an isolate HLJ/151129 of fowl adenovirus serotype 4.</title>
        <authorList>
            <person name="Li H."/>
            <person name="Wang J."/>
            <person name="Liu S."/>
        </authorList>
    </citation>
    <scope>NUCLEOTIDE SEQUENCE [LARGE SCALE GENOMIC DNA]</scope>
    <source>
        <strain evidence="5">HLJ/151118</strain>
    </source>
</reference>
<reference evidence="10" key="7">
    <citation type="submission" date="2016-12" db="EMBL/GenBank/DDBJ databases">
        <authorList>
            <person name="Song W.-J."/>
            <person name="Kurnit D.M."/>
        </authorList>
    </citation>
    <scope>NUCLEOTIDE SEQUENCE</scope>
    <source>
        <strain evidence="10">HN</strain>
    </source>
</reference>
<dbReference type="EMBL" id="MH454598">
    <property type="protein sequence ID" value="AYU58943.1"/>
    <property type="molecule type" value="Genomic_DNA"/>
</dbReference>
<reference evidence="24" key="19">
    <citation type="journal article" date="2020" name="Poult. Sci.">
        <title>Molecular relationship of the Fowl Adenovirus serotype 4 isolated from the contaminated live vaccine and wild strains isolated in China 2013-2018.</title>
        <authorList>
            <person name="Su Q."/>
            <person name="Hou L."/>
            <person name="Liu X."/>
            <person name="Cui Z."/>
            <person name="Chang S."/>
            <person name="Zhao P."/>
        </authorList>
    </citation>
    <scope>NUCLEOTIDE SEQUENCE</scope>
    <source>
        <strain evidence="24">FAdV-n22</strain>
    </source>
</reference>
<evidence type="ECO:0000313" key="28">
    <source>
        <dbReference type="Proteomes" id="UP000173008"/>
    </source>
</evidence>
<evidence type="ECO:0000313" key="21">
    <source>
        <dbReference type="EMBL" id="QDY98279.1"/>
    </source>
</evidence>
<evidence type="ECO:0000313" key="18">
    <source>
        <dbReference type="EMBL" id="AWR92702.1"/>
    </source>
</evidence>
<dbReference type="Proteomes" id="UP000316932">
    <property type="component" value="Segment"/>
</dbReference>
<evidence type="ECO:0000313" key="8">
    <source>
        <dbReference type="EMBL" id="AQT46058.1"/>
    </source>
</evidence>
<evidence type="ECO:0000313" key="12">
    <source>
        <dbReference type="EMBL" id="AUD07671.1"/>
    </source>
</evidence>
<dbReference type="Proteomes" id="UP000152565">
    <property type="component" value="Genome"/>
</dbReference>
<accession>A0A096ZGX1</accession>
<evidence type="ECO:0000313" key="13">
    <source>
        <dbReference type="EMBL" id="AUD07694.1"/>
    </source>
</evidence>
<reference evidence="23 33" key="18">
    <citation type="submission" date="2019-10" db="EMBL/GenBank/DDBJ databases">
        <authorList>
            <person name="Zhao L."/>
            <person name="Zhang X."/>
            <person name="Liu C."/>
        </authorList>
    </citation>
    <scope>NUCLEOTIDE SEQUENCE [LARGE SCALE GENOMIC DNA]</scope>
    <source>
        <strain evidence="23">CH/AHMG/2018</strain>
    </source>
</reference>
<evidence type="ECO:0000313" key="27">
    <source>
        <dbReference type="Proteomes" id="UP000165897"/>
    </source>
</evidence>
<evidence type="ECO:0000313" key="14">
    <source>
        <dbReference type="EMBL" id="AUD07717.1"/>
    </source>
</evidence>
<reference evidence="16" key="14">
    <citation type="submission" date="2018-01" db="EMBL/GenBank/DDBJ databases">
        <title>Epidemiological investigation and molecular differentiation of fowl adenovirus infections in commercial chickens in China.</title>
        <authorList>
            <person name="Luo Y."/>
            <person name="Zhao L."/>
            <person name="Weng Y."/>
        </authorList>
    </citation>
    <scope>NUCLEOTIDE SEQUENCE [LARGE SCALE GENOMIC DNA]</scope>
    <source>
        <strain evidence="16">CH/JS/TCZHP/2015</strain>
    </source>
</reference>
<evidence type="ECO:0000313" key="29">
    <source>
        <dbReference type="Proteomes" id="UP000317905"/>
    </source>
</evidence>
<dbReference type="EMBL" id="MN606303">
    <property type="protein sequence ID" value="QLI42839.1"/>
    <property type="molecule type" value="Genomic_DNA"/>
</dbReference>
<feature type="region of interest" description="Disordered" evidence="1">
    <location>
        <begin position="79"/>
        <end position="107"/>
    </location>
</feature>
<dbReference type="EMBL" id="KY436519">
    <property type="protein sequence ID" value="AUD07649.1"/>
    <property type="molecule type" value="Genomic_DNA"/>
</dbReference>
<dbReference type="EMBL" id="KX061750">
    <property type="protein sequence ID" value="AOS87823.1"/>
    <property type="molecule type" value="Genomic_DNA"/>
</dbReference>
<evidence type="ECO:0000313" key="4">
    <source>
        <dbReference type="EMBL" id="AMQ81250.1"/>
    </source>
</evidence>
<dbReference type="Proteomes" id="UP000318388">
    <property type="component" value="Segment"/>
</dbReference>
<reference evidence="7" key="9">
    <citation type="submission" date="2017-02" db="EMBL/GenBank/DDBJ databases">
        <title>Complete genome characterization of Fowl Adenovirus Serotype 4 Strain isolated from chickens associated with hydropericardium syndrome in China.</title>
        <authorList>
            <person name="Ma J."/>
        </authorList>
    </citation>
    <scope>NUCLEOTIDE SEQUENCE [LARGE SCALE GENOMIC DNA]</scope>
    <source>
        <strain evidence="7">HB1502</strain>
        <strain evidence="9">HN1501</strain>
        <strain evidence="8">SD1501</strain>
    </source>
</reference>
<dbReference type="EMBL" id="KY436522">
    <property type="protein sequence ID" value="AUD07717.1"/>
    <property type="molecule type" value="Genomic_DNA"/>
</dbReference>
<dbReference type="EMBL" id="KU245540">
    <property type="protein sequence ID" value="AMQ81250.1"/>
    <property type="molecule type" value="Genomic_DNA"/>
</dbReference>
<dbReference type="Proteomes" id="UP000316390">
    <property type="component" value="Segment"/>
</dbReference>
<reference evidence="3" key="4">
    <citation type="submission" date="2016-01" db="EMBL/GenBank/DDBJ databases">
        <authorList>
            <person name="Li L.T."/>
            <person name="Wen G.Y."/>
        </authorList>
    </citation>
    <scope>NUCLEOTIDE SEQUENCE</scope>
    <source>
        <strain evidence="3">HB1510</strain>
    </source>
</reference>
<evidence type="ECO:0000313" key="33">
    <source>
        <dbReference type="Proteomes" id="UP000510761"/>
    </source>
</evidence>
<dbReference type="Proteomes" id="UP000662949">
    <property type="component" value="Segment"/>
</dbReference>
<dbReference type="EMBL" id="KY927938">
    <property type="protein sequence ID" value="AVD96417.1"/>
    <property type="molecule type" value="Genomic_DNA"/>
</dbReference>
<dbReference type="Proteomes" id="UP000318273">
    <property type="component" value="Segment"/>
</dbReference>
<reference evidence="20" key="15">
    <citation type="submission" date="2018-06" db="EMBL/GenBank/DDBJ databases">
        <title>Pathogenicity and molecular characterization of a fowl adenovirus serotype 4 isolated from Chickens Associated with Hydropericardium-hepatitis Syndrome in China.</title>
        <authorList>
            <person name="Ren G."/>
            <person name="Chen R."/>
            <person name="Wang H."/>
            <person name="Huang M."/>
            <person name="Yan Y."/>
            <person name="Liu F."/>
        </authorList>
    </citation>
    <scope>NUCLEOTIDE SEQUENCE [LARGE SCALE GENOMIC DNA]</scope>
    <source>
        <strain evidence="20">GX-1</strain>
    </source>
</reference>
<reference evidence="11" key="8">
    <citation type="submission" date="2017-01" db="EMBL/GenBank/DDBJ databases">
        <authorList>
            <person name="Mah S.A."/>
            <person name="Swanson W.J."/>
            <person name="Moy G.W."/>
            <person name="Vacquier V.D."/>
        </authorList>
    </citation>
    <scope>NUCLEOTIDE SEQUENCE</scope>
    <source>
        <strain evidence="14">AH712</strain>
        <strain evidence="13">AH726</strain>
        <strain evidence="12">AQ</strain>
        <strain evidence="11">JS7</strain>
    </source>
</reference>
<dbReference type="EMBL" id="MG824745">
    <property type="protein sequence ID" value="AUT77129.1"/>
    <property type="molecule type" value="Genomic_DNA"/>
</dbReference>
<dbReference type="Proteomes" id="UP000321061">
    <property type="component" value="Genome"/>
</dbReference>
<evidence type="ECO:0000313" key="17">
    <source>
        <dbReference type="EMBL" id="AVD96417.1"/>
    </source>
</evidence>
<dbReference type="Proteomes" id="UP000320871">
    <property type="component" value="Segment"/>
</dbReference>
<reference evidence="6 30" key="6">
    <citation type="submission" date="2016-04" db="EMBL/GenBank/DDBJ databases">
        <title>Genome characterization of fowl adenovirus isolate from chickens associated with hepatitis and hydropericardium syndrome in China.</title>
        <authorList>
            <person name="Li H."/>
            <person name="Wang J."/>
            <person name="Liu S."/>
        </authorList>
    </citation>
    <scope>NUCLEOTIDE SEQUENCE [LARGE SCALE GENOMIC DNA]</scope>
    <source>
        <strain evidence="6">HN/151029</strain>
    </source>
</reference>
<dbReference type="Proteomes" id="UP000423338">
    <property type="component" value="Segment"/>
</dbReference>
<dbReference type="EMBL" id="MT813039">
    <property type="protein sequence ID" value="QWW27664.1"/>
    <property type="molecule type" value="Genomic_DNA"/>
</dbReference>
<evidence type="ECO:0000313" key="10">
    <source>
        <dbReference type="EMBL" id="ATV94766.1"/>
    </source>
</evidence>
<reference evidence="22 32" key="16">
    <citation type="journal article" date="2019" name="Viruses">
        <title>Fowl Adenovirus (FAdV) Recombination with Intertypic Crossovers in Genomes of FAdV-D and FAdV-E, Displaying Hybrid Serological Phenotypes.</title>
        <authorList>
            <person name="Schachner A."/>
            <person name="Gonzalez G."/>
            <person name="Endler L."/>
            <person name="Ito K."/>
            <person name="Hess M."/>
        </authorList>
    </citation>
    <scope>NUCLEOTIDE SEQUENCE [LARGE SCALE GENOMIC DNA]</scope>
    <source>
        <strain evidence="22 32">C2-B-FAdV-10</strain>
    </source>
</reference>
<dbReference type="EMBL" id="KM096544">
    <property type="protein sequence ID" value="AIS19776.1"/>
    <property type="molecule type" value="Genomic_DNA"/>
</dbReference>
<reference evidence="18" key="12">
    <citation type="submission" date="2017-07" db="EMBL/GenBank/DDBJ databases">
        <authorList>
            <person name="Sun Z.S."/>
            <person name="Albrecht U."/>
            <person name="Echele G."/>
            <person name="Lee C.C."/>
        </authorList>
    </citation>
    <scope>NUCLEOTIDE SEQUENCE</scope>
    <source>
        <strain evidence="18">SD1511</strain>
    </source>
</reference>
<sequence>MFLKILVLFCLIVVDCYIFHTLGVHWPTAMLVGTWMLVAELLNAWDDFRGRPRLRFMSMPDFDALSRAADELAAMLDENRNAAPVQRGEEEVFEDSDRDRDSGTDCN</sequence>
<feature type="compositionally biased region" description="Basic and acidic residues" evidence="1">
    <location>
        <begin position="87"/>
        <end position="107"/>
    </location>
</feature>
<dbReference type="EMBL" id="MK387062">
    <property type="protein sequence ID" value="QDY98279.1"/>
    <property type="molecule type" value="Genomic_DNA"/>
</dbReference>
<dbReference type="EMBL" id="KX090424">
    <property type="protein sequence ID" value="AOS87906.1"/>
    <property type="molecule type" value="Genomic_DNA"/>
</dbReference>
<dbReference type="EMBL" id="KY379035">
    <property type="protein sequence ID" value="ATV94766.1"/>
    <property type="molecule type" value="Genomic_DNA"/>
</dbReference>
<dbReference type="Proteomes" id="UP000693878">
    <property type="component" value="Segment"/>
</dbReference>
<evidence type="ECO:0000313" key="26">
    <source>
        <dbReference type="Proteomes" id="UP000152565"/>
    </source>
</evidence>
<dbReference type="Proteomes" id="UP000316794">
    <property type="component" value="Segment"/>
</dbReference>
<dbReference type="EMBL" id="MT119964">
    <property type="protein sequence ID" value="QOE83646.1"/>
    <property type="molecule type" value="Genomic_DNA"/>
</dbReference>
<dbReference type="Proteomes" id="UP000173008">
    <property type="component" value="Genome"/>
</dbReference>
<evidence type="ECO:0000313" key="6">
    <source>
        <dbReference type="EMBL" id="AOS87906.1"/>
    </source>
</evidence>
<dbReference type="Proteomes" id="UP000317479">
    <property type="component" value="Segment"/>
</dbReference>
<proteinExistence type="predicted"/>
<evidence type="ECO:0000313" key="19">
    <source>
        <dbReference type="EMBL" id="AWT40658.1"/>
    </source>
</evidence>
<dbReference type="Proteomes" id="UP000318140">
    <property type="component" value="Segment"/>
</dbReference>
<dbReference type="Proteomes" id="UP000317905">
    <property type="component" value="Segment"/>
</dbReference>
<evidence type="ECO:0000313" key="5">
    <source>
        <dbReference type="EMBL" id="AOS87823.1"/>
    </source>
</evidence>
<evidence type="ECO:0000313" key="11">
    <source>
        <dbReference type="EMBL" id="AUD07649.1"/>
    </source>
</evidence>
<evidence type="ECO:0000313" key="32">
    <source>
        <dbReference type="Proteomes" id="UP000423338"/>
    </source>
</evidence>
<reference evidence="19" key="11">
    <citation type="submission" date="2017-07" db="EMBL/GenBank/DDBJ databases">
        <title>Whole genome of a virulent serotype 4 avian adenovirus isolated in Zhejiang Province of China.</title>
        <authorList>
            <person name="Zheng X."/>
            <person name="Li X."/>
            <person name="Mao S."/>
            <person name="Xia W."/>
            <person name="Mo K."/>
            <person name="Zhou J."/>
        </authorList>
    </citation>
    <scope>NUCLEOTIDE SEQUENCE [LARGE SCALE GENOMIC DNA]</scope>
    <source>
        <strain evidence="19">ZJ2015</strain>
    </source>
</reference>
<dbReference type="Proteomes" id="UP000318794">
    <property type="component" value="Segment"/>
</dbReference>
<evidence type="ECO:0000313" key="9">
    <source>
        <dbReference type="EMBL" id="AQT46101.1"/>
    </source>
</evidence>
<evidence type="ECO:0000313" key="24">
    <source>
        <dbReference type="EMBL" id="QOE83646.1"/>
    </source>
</evidence>
<dbReference type="EMBL" id="KY569422">
    <property type="protein sequence ID" value="AUR44919.1"/>
    <property type="molecule type" value="Genomic_DNA"/>
</dbReference>
<evidence type="ECO:0000313" key="20">
    <source>
        <dbReference type="EMBL" id="AYU58943.1"/>
    </source>
</evidence>
<evidence type="ECO:0000313" key="3">
    <source>
        <dbReference type="EMBL" id="AMB36743.1"/>
    </source>
</evidence>
<reference evidence="3 27" key="3">
    <citation type="journal article" date="2016" name="Genome Announc.">
        <title>Genome Sequence of a Fowl Adenovirus Serotype 4 Strain Lethal to Chickens, Isolated from China.</title>
        <authorList>
            <person name="Li L."/>
            <person name="Luo L."/>
            <person name="Luo Q."/>
            <person name="Zhang T."/>
            <person name="Zhao K."/>
            <person name="Wang H."/>
            <person name="Zhang R."/>
            <person name="Lu Q."/>
            <person name="Pan Z."/>
            <person name="Shao H."/>
            <person name="Zhang W."/>
            <person name="Wen G."/>
        </authorList>
    </citation>
    <scope>NUCLEOTIDE SEQUENCE [LARGE SCALE GENOMIC DNA]</scope>
    <source>
        <strain evidence="3">HB1510</strain>
    </source>
</reference>
<dbReference type="Proteomes" id="UP000315193">
    <property type="component" value="Genome"/>
</dbReference>
<evidence type="ECO:0000313" key="31">
    <source>
        <dbReference type="Proteomes" id="UP000321061"/>
    </source>
</evidence>
<evidence type="ECO:0000313" key="25">
    <source>
        <dbReference type="EMBL" id="QWW27664.1"/>
    </source>
</evidence>
<name>A0A096ZGX1_9ADEN</name>
<dbReference type="Proteomes" id="UP000315230">
    <property type="component" value="Segment"/>
</dbReference>
<reference evidence="17" key="13">
    <citation type="journal article" date="2018" name="Microb. Pathog.">
        <title>Complete genome sequence and pathogenicity of fowl adenovirus serotype 4 involved in hydropericardium syndrome in Southwest China.</title>
        <authorList>
            <person name="Guan R."/>
            <person name="Tian Y."/>
            <person name="Han X."/>
            <person name="Yang X."/>
            <person name="Wang H."/>
        </authorList>
    </citation>
    <scope>NUCLEOTIDE SEQUENCE [LARGE SCALE GENOMIC DNA]</scope>
    <source>
        <strain evidence="17">SCnj1601</strain>
    </source>
</reference>
<reference evidence="21 31" key="17">
    <citation type="submission" date="2019-01" db="EMBL/GenBank/DDBJ databases">
        <authorList>
            <person name="Chen L."/>
            <person name="Yin L."/>
            <person name="Liu L."/>
            <person name="Peng P."/>
            <person name="Cao Y."/>
        </authorList>
    </citation>
    <scope>NUCLEOTIDE SEQUENCE [LARGE SCALE GENOMIC DNA]</scope>
    <source>
        <strain evidence="21">CH/GDYF/201706</strain>
    </source>
</reference>
<dbReference type="EMBL" id="KY436521">
    <property type="protein sequence ID" value="AUD07694.1"/>
    <property type="molecule type" value="Genomic_DNA"/>
</dbReference>
<dbReference type="Proteomes" id="UP000510761">
    <property type="component" value="Segment"/>
</dbReference>
<evidence type="ECO:0000313" key="30">
    <source>
        <dbReference type="Proteomes" id="UP000318273"/>
    </source>
</evidence>
<dbReference type="EMBL" id="MF496037">
    <property type="protein sequence ID" value="AWR92702.1"/>
    <property type="molecule type" value="Genomic_DNA"/>
</dbReference>
<dbReference type="Proteomes" id="UP000165897">
    <property type="component" value="Segment"/>
</dbReference>
<evidence type="ECO:0000313" key="2">
    <source>
        <dbReference type="EMBL" id="AIS19776.1"/>
    </source>
</evidence>
<evidence type="ECO:0000313" key="15">
    <source>
        <dbReference type="EMBL" id="AUR44919.1"/>
    </source>
</evidence>
<evidence type="ECO:0000313" key="16">
    <source>
        <dbReference type="EMBL" id="AUT77129.1"/>
    </source>
</evidence>
<evidence type="ECO:0000313" key="7">
    <source>
        <dbReference type="EMBL" id="AQQ16924.1"/>
    </source>
</evidence>
<dbReference type="EMBL" id="KX421401">
    <property type="protein sequence ID" value="AQQ16924.1"/>
    <property type="molecule type" value="Genomic_DNA"/>
</dbReference>
<evidence type="ECO:0000256" key="1">
    <source>
        <dbReference type="SAM" id="MobiDB-lite"/>
    </source>
</evidence>